<reference evidence="4" key="1">
    <citation type="submission" date="2015-02" db="EMBL/GenBank/DDBJ databases">
        <title>Genome sequencing for Strongylocentrotus purpuratus.</title>
        <authorList>
            <person name="Murali S."/>
            <person name="Liu Y."/>
            <person name="Vee V."/>
            <person name="English A."/>
            <person name="Wang M."/>
            <person name="Skinner E."/>
            <person name="Han Y."/>
            <person name="Muzny D.M."/>
            <person name="Worley K.C."/>
            <person name="Gibbs R.A."/>
        </authorList>
    </citation>
    <scope>NUCLEOTIDE SEQUENCE</scope>
</reference>
<dbReference type="InterPro" id="IPR052817">
    <property type="entry name" value="MIT_domain_contain_protein1"/>
</dbReference>
<evidence type="ECO:0000256" key="1">
    <source>
        <dbReference type="SAM" id="Coils"/>
    </source>
</evidence>
<dbReference type="InterPro" id="IPR036181">
    <property type="entry name" value="MIT_dom_sf"/>
</dbReference>
<dbReference type="PANTHER" id="PTHR21222">
    <property type="entry name" value="MIT DOMAIN-CONTAINING PROTEIN 1"/>
    <property type="match status" value="1"/>
</dbReference>
<dbReference type="InParanoid" id="A0A7M7SWA7"/>
<keyword evidence="4" id="KW-1185">Reference proteome</keyword>
<evidence type="ECO:0000313" key="4">
    <source>
        <dbReference type="Proteomes" id="UP000007110"/>
    </source>
</evidence>
<sequence>MSSALSGVEASAIGLLKRAVEQDGKGKAQEALVCYKEGIKLLMEVMRETTDQIRKQAFRQKIEQYMERAEKLKNHVDSQIEAGKYHQAIQITNDSTGHSYRSMFTPYLDELVTEVHIEDPYIRSNHQIYNLLRFCELLVMSVAPVKRIHLLTGRDENVHLQHNKLGELQRSLAEHSVEMIVSYSDTLHDRVVRFNNGWIIKIGRGLDYFKRTGQYSIGFCDMDLRRCHETTVDVFHSKHTKDG</sequence>
<dbReference type="GO" id="GO:0061952">
    <property type="term" value="P:midbody abscission"/>
    <property type="evidence" value="ECO:0000318"/>
    <property type="project" value="GO_Central"/>
</dbReference>
<dbReference type="EnsemblMetazoa" id="XM_030980274">
    <property type="protein sequence ID" value="XP_030836134"/>
    <property type="gene ID" value="LOC589308"/>
</dbReference>
<keyword evidence="1" id="KW-0175">Coiled coil</keyword>
<organism evidence="3 4">
    <name type="scientific">Strongylocentrotus purpuratus</name>
    <name type="common">Purple sea urchin</name>
    <dbReference type="NCBI Taxonomy" id="7668"/>
    <lineage>
        <taxon>Eukaryota</taxon>
        <taxon>Metazoa</taxon>
        <taxon>Echinodermata</taxon>
        <taxon>Eleutherozoa</taxon>
        <taxon>Echinozoa</taxon>
        <taxon>Echinoidea</taxon>
        <taxon>Euechinoidea</taxon>
        <taxon>Echinacea</taxon>
        <taxon>Camarodonta</taxon>
        <taxon>Echinidea</taxon>
        <taxon>Strongylocentrotidae</taxon>
        <taxon>Strongylocentrotus</taxon>
    </lineage>
</organism>
<dbReference type="SMART" id="SM00745">
    <property type="entry name" value="MIT"/>
    <property type="match status" value="1"/>
</dbReference>
<dbReference type="InterPro" id="IPR007330">
    <property type="entry name" value="MIT_dom"/>
</dbReference>
<name>A0A7M7SWA7_STRPU</name>
<dbReference type="CDD" id="cd02685">
    <property type="entry name" value="MIT_C"/>
    <property type="match status" value="1"/>
</dbReference>
<feature type="coiled-coil region" evidence="1">
    <location>
        <begin position="55"/>
        <end position="82"/>
    </location>
</feature>
<dbReference type="Gene3D" id="3.30.870.30">
    <property type="entry name" value="MITD, C-terminal phospholipase D-like domain"/>
    <property type="match status" value="1"/>
</dbReference>
<evidence type="ECO:0000313" key="3">
    <source>
        <dbReference type="EnsemblMetazoa" id="XP_030836133"/>
    </source>
</evidence>
<dbReference type="InterPro" id="IPR032341">
    <property type="entry name" value="MITD1_C"/>
</dbReference>
<evidence type="ECO:0000259" key="2">
    <source>
        <dbReference type="SMART" id="SM00745"/>
    </source>
</evidence>
<dbReference type="Gene3D" id="1.20.58.80">
    <property type="entry name" value="Phosphotransferase system, lactose/cellobiose-type IIA subunit"/>
    <property type="match status" value="1"/>
</dbReference>
<dbReference type="PANTHER" id="PTHR21222:SF1">
    <property type="entry name" value="MIT DOMAIN-CONTAINING PROTEIN 1"/>
    <property type="match status" value="1"/>
</dbReference>
<dbReference type="SUPFAM" id="SSF116846">
    <property type="entry name" value="MIT domain"/>
    <property type="match status" value="1"/>
</dbReference>
<dbReference type="Proteomes" id="UP000007110">
    <property type="component" value="Unassembled WGS sequence"/>
</dbReference>
<protein>
    <recommendedName>
        <fullName evidence="2">MIT domain-containing protein</fullName>
    </recommendedName>
</protein>
<dbReference type="RefSeq" id="XP_030836133.1">
    <property type="nucleotide sequence ID" value="XM_030980273.1"/>
</dbReference>
<dbReference type="OrthoDB" id="19553at2759"/>
<feature type="domain" description="MIT" evidence="2">
    <location>
        <begin position="5"/>
        <end position="82"/>
    </location>
</feature>
<dbReference type="EnsemblMetazoa" id="XM_030980273">
    <property type="protein sequence ID" value="XP_030836133"/>
    <property type="gene ID" value="LOC589308"/>
</dbReference>
<reference evidence="3" key="2">
    <citation type="submission" date="2021-01" db="UniProtKB">
        <authorList>
            <consortium name="EnsemblMetazoa"/>
        </authorList>
    </citation>
    <scope>IDENTIFICATION</scope>
</reference>
<accession>A0A7M7SWA7</accession>
<dbReference type="AlphaFoldDB" id="A0A7M7SWA7"/>
<dbReference type="GeneID" id="589308"/>
<proteinExistence type="predicted"/>
<dbReference type="RefSeq" id="XP_030836134.1">
    <property type="nucleotide sequence ID" value="XM_030980274.1"/>
</dbReference>
<dbReference type="KEGG" id="spu:589308"/>
<dbReference type="InterPro" id="IPR038113">
    <property type="entry name" value="MITD1_C_sf"/>
</dbReference>
<dbReference type="OMA" id="GNIQMNF"/>
<dbReference type="Pfam" id="PF16565">
    <property type="entry name" value="MIT_C"/>
    <property type="match status" value="1"/>
</dbReference>
<dbReference type="Pfam" id="PF04212">
    <property type="entry name" value="MIT"/>
    <property type="match status" value="1"/>
</dbReference>